<feature type="signal peptide" evidence="4">
    <location>
        <begin position="1"/>
        <end position="24"/>
    </location>
</feature>
<dbReference type="Pfam" id="PF13407">
    <property type="entry name" value="Peripla_BP_4"/>
    <property type="match status" value="1"/>
</dbReference>
<dbReference type="eggNOG" id="COG1879">
    <property type="taxonomic scope" value="Bacteria"/>
</dbReference>
<dbReference type="Gene3D" id="3.40.50.2300">
    <property type="match status" value="2"/>
</dbReference>
<keyword evidence="3 4" id="KW-0732">Signal</keyword>
<evidence type="ECO:0000256" key="4">
    <source>
        <dbReference type="SAM" id="SignalP"/>
    </source>
</evidence>
<gene>
    <name evidence="6" type="ORF">U27_05147</name>
</gene>
<reference evidence="6 7" key="1">
    <citation type="journal article" date="2015" name="PeerJ">
        <title>First genomic representation of candidate bacterial phylum KSB3 points to enhanced environmental sensing as a trigger of wastewater bulking.</title>
        <authorList>
            <person name="Sekiguchi Y."/>
            <person name="Ohashi A."/>
            <person name="Parks D.H."/>
            <person name="Yamauchi T."/>
            <person name="Tyson G.W."/>
            <person name="Hugenholtz P."/>
        </authorList>
    </citation>
    <scope>NUCLEOTIDE SEQUENCE [LARGE SCALE GENOMIC DNA]</scope>
</reference>
<dbReference type="GO" id="GO:0030313">
    <property type="term" value="C:cell envelope"/>
    <property type="evidence" value="ECO:0007669"/>
    <property type="project" value="UniProtKB-SubCell"/>
</dbReference>
<dbReference type="PANTHER" id="PTHR46847:SF1">
    <property type="entry name" value="D-ALLOSE-BINDING PERIPLASMIC PROTEIN-RELATED"/>
    <property type="match status" value="1"/>
</dbReference>
<protein>
    <submittedName>
        <fullName evidence="6">Periplasmic binding protein/LacI transcriptional regulator</fullName>
    </submittedName>
</protein>
<proteinExistence type="inferred from homology"/>
<dbReference type="EMBL" id="DF820467">
    <property type="protein sequence ID" value="GAK58174.1"/>
    <property type="molecule type" value="Genomic_DNA"/>
</dbReference>
<dbReference type="GO" id="GO:0030246">
    <property type="term" value="F:carbohydrate binding"/>
    <property type="evidence" value="ECO:0007669"/>
    <property type="project" value="UniProtKB-ARBA"/>
</dbReference>
<evidence type="ECO:0000259" key="5">
    <source>
        <dbReference type="Pfam" id="PF13407"/>
    </source>
</evidence>
<dbReference type="Proteomes" id="UP000030661">
    <property type="component" value="Unassembled WGS sequence"/>
</dbReference>
<dbReference type="PANTHER" id="PTHR46847">
    <property type="entry name" value="D-ALLOSE-BINDING PERIPLASMIC PROTEIN-RELATED"/>
    <property type="match status" value="1"/>
</dbReference>
<evidence type="ECO:0000313" key="7">
    <source>
        <dbReference type="Proteomes" id="UP000030661"/>
    </source>
</evidence>
<keyword evidence="7" id="KW-1185">Reference proteome</keyword>
<feature type="chain" id="PRO_5001755513" evidence="4">
    <location>
        <begin position="25"/>
        <end position="326"/>
    </location>
</feature>
<feature type="domain" description="Periplasmic binding protein" evidence="5">
    <location>
        <begin position="29"/>
        <end position="291"/>
    </location>
</feature>
<dbReference type="AlphaFoldDB" id="A0A081C0R9"/>
<evidence type="ECO:0000256" key="1">
    <source>
        <dbReference type="ARBA" id="ARBA00004196"/>
    </source>
</evidence>
<comment type="similarity">
    <text evidence="2">Belongs to the bacterial solute-binding protein 2 family.</text>
</comment>
<comment type="subcellular location">
    <subcellularLocation>
        <location evidence="1">Cell envelope</location>
    </subcellularLocation>
</comment>
<dbReference type="CDD" id="cd20008">
    <property type="entry name" value="PBP1_ABC_sugar_binding-like"/>
    <property type="match status" value="1"/>
</dbReference>
<name>A0A081C0R9_VECG1</name>
<organism evidence="6 7">
    <name type="scientific">Vecturithrix granuli</name>
    <dbReference type="NCBI Taxonomy" id="1499967"/>
    <lineage>
        <taxon>Bacteria</taxon>
        <taxon>Candidatus Moduliflexota</taxon>
        <taxon>Candidatus Vecturitrichia</taxon>
        <taxon>Candidatus Vecturitrichales</taxon>
        <taxon>Candidatus Vecturitrichaceae</taxon>
        <taxon>Candidatus Vecturithrix</taxon>
    </lineage>
</organism>
<dbReference type="HOGENOM" id="CLU_037628_3_3_0"/>
<accession>A0A081C0R9</accession>
<dbReference type="SUPFAM" id="SSF53822">
    <property type="entry name" value="Periplasmic binding protein-like I"/>
    <property type="match status" value="1"/>
</dbReference>
<dbReference type="InterPro" id="IPR025997">
    <property type="entry name" value="SBP_2_dom"/>
</dbReference>
<evidence type="ECO:0000313" key="6">
    <source>
        <dbReference type="EMBL" id="GAK58174.1"/>
    </source>
</evidence>
<evidence type="ECO:0000256" key="3">
    <source>
        <dbReference type="ARBA" id="ARBA00022729"/>
    </source>
</evidence>
<sequence length="326" mass="34988">MRKTFVSVMLVAAMLVALVGTASAEGEKIYFIVKATESDFWQIVIDGGRTAGEEFGVEFISQAAPTEADVAKQVAILETAIGDKPAAIVLAPTVEDALVPGIEAATAAGIPVIVIDSQASTDQYVSFLASDNVQIGRIAADKLAEAMKEDFGEAKGQVAGITFMSGVGSLERRKQGFMEQIKNYPDIEVVDFQDAQGKQGQTLAIVQNFLTTYPDLKGIFANNQYTGDETIRALDMAGKKDGEIATVVVDAGPLEVEGLKTGLTDFMIVQQPWKMGYMGVEYALKAIKGEQLEKFIDTGVVAISPAMMESGEAEEFLNPVEFYKNK</sequence>
<dbReference type="InterPro" id="IPR028082">
    <property type="entry name" value="Peripla_BP_I"/>
</dbReference>
<dbReference type="STRING" id="1499967.U27_05147"/>
<evidence type="ECO:0000256" key="2">
    <source>
        <dbReference type="ARBA" id="ARBA00007639"/>
    </source>
</evidence>